<dbReference type="AlphaFoldDB" id="A0A8J2LGM8"/>
<reference evidence="2" key="1">
    <citation type="submission" date="2021-06" db="EMBL/GenBank/DDBJ databases">
        <authorList>
            <person name="Hodson N. C."/>
            <person name="Mongue J. A."/>
            <person name="Jaron S. K."/>
        </authorList>
    </citation>
    <scope>NUCLEOTIDE SEQUENCE</scope>
</reference>
<comment type="caution">
    <text evidence="2">The sequence shown here is derived from an EMBL/GenBank/DDBJ whole genome shotgun (WGS) entry which is preliminary data.</text>
</comment>
<gene>
    <name evidence="2" type="ORF">AFUS01_LOCUS40223</name>
</gene>
<dbReference type="EMBL" id="CAJVCH010555752">
    <property type="protein sequence ID" value="CAG7830422.1"/>
    <property type="molecule type" value="Genomic_DNA"/>
</dbReference>
<name>A0A8J2LGM8_9HEXA</name>
<protein>
    <submittedName>
        <fullName evidence="2">Uncharacterized protein</fullName>
    </submittedName>
</protein>
<evidence type="ECO:0000313" key="2">
    <source>
        <dbReference type="EMBL" id="CAG7830422.1"/>
    </source>
</evidence>
<keyword evidence="3" id="KW-1185">Reference proteome</keyword>
<keyword evidence="1" id="KW-0812">Transmembrane</keyword>
<evidence type="ECO:0000256" key="1">
    <source>
        <dbReference type="SAM" id="Phobius"/>
    </source>
</evidence>
<evidence type="ECO:0000313" key="3">
    <source>
        <dbReference type="Proteomes" id="UP000708208"/>
    </source>
</evidence>
<keyword evidence="1" id="KW-1133">Transmembrane helix</keyword>
<dbReference type="Proteomes" id="UP000708208">
    <property type="component" value="Unassembled WGS sequence"/>
</dbReference>
<feature type="transmembrane region" description="Helical" evidence="1">
    <location>
        <begin position="219"/>
        <end position="240"/>
    </location>
</feature>
<proteinExistence type="predicted"/>
<sequence>MQISHLLVKFLKFAPPANLSLGLGIQSNWNFTDEGTHPKINGSVADVKIVMESLIPTVSCIMIAFLNINNWMFPDEFQQMANMVVGFQKLCGEYLKGKKSKKGKKLLLIELSKIIPLAVSIVQVIKVNRNPNLPGSITSVMPVGIPKIIVRFLAILEGLLYFQRVSVATVTFCTLAYFQSNVTKVLEKMRERPLGQEDIGLYHSMQILTSSLNSTFRKMAFPSILSSFSVLFVVNAYVGIRQVSSPVIQMLKCLLLIAVARNMHESAGLVHFHSSKILSAGNSCSEILRRQIRSLWPLRIYVGSQYHFERMTIFWYLQSWLDHSITALMLF</sequence>
<accession>A0A8J2LGM8</accession>
<feature type="transmembrane region" description="Helical" evidence="1">
    <location>
        <begin position="106"/>
        <end position="125"/>
    </location>
</feature>
<feature type="transmembrane region" description="Helical" evidence="1">
    <location>
        <begin position="137"/>
        <end position="154"/>
    </location>
</feature>
<organism evidence="2 3">
    <name type="scientific">Allacma fusca</name>
    <dbReference type="NCBI Taxonomy" id="39272"/>
    <lineage>
        <taxon>Eukaryota</taxon>
        <taxon>Metazoa</taxon>
        <taxon>Ecdysozoa</taxon>
        <taxon>Arthropoda</taxon>
        <taxon>Hexapoda</taxon>
        <taxon>Collembola</taxon>
        <taxon>Symphypleona</taxon>
        <taxon>Sminthuridae</taxon>
        <taxon>Allacma</taxon>
    </lineage>
</organism>
<keyword evidence="1" id="KW-0472">Membrane</keyword>
<feature type="transmembrane region" description="Helical" evidence="1">
    <location>
        <begin position="54"/>
        <end position="73"/>
    </location>
</feature>